<evidence type="ECO:0000259" key="2">
    <source>
        <dbReference type="PROSITE" id="PS50053"/>
    </source>
</evidence>
<organism evidence="3 4">
    <name type="scientific">Tetradesmus obliquus</name>
    <name type="common">Green alga</name>
    <name type="synonym">Acutodesmus obliquus</name>
    <dbReference type="NCBI Taxonomy" id="3088"/>
    <lineage>
        <taxon>Eukaryota</taxon>
        <taxon>Viridiplantae</taxon>
        <taxon>Chlorophyta</taxon>
        <taxon>core chlorophytes</taxon>
        <taxon>Chlorophyceae</taxon>
        <taxon>CS clade</taxon>
        <taxon>Sphaeropleales</taxon>
        <taxon>Scenedesmaceae</taxon>
        <taxon>Tetradesmus</taxon>
    </lineage>
</organism>
<dbReference type="Proteomes" id="UP001244341">
    <property type="component" value="Chromosome 10b"/>
</dbReference>
<keyword evidence="1" id="KW-0833">Ubl conjugation pathway</keyword>
<comment type="similarity">
    <text evidence="1">Belongs to the ubiquitin family. SUMO subfamily.</text>
</comment>
<keyword evidence="4" id="KW-1185">Reference proteome</keyword>
<evidence type="ECO:0000313" key="3">
    <source>
        <dbReference type="EMBL" id="WIA18986.1"/>
    </source>
</evidence>
<evidence type="ECO:0000256" key="1">
    <source>
        <dbReference type="RuleBase" id="RU361190"/>
    </source>
</evidence>
<dbReference type="InterPro" id="IPR022617">
    <property type="entry name" value="Rad60/SUMO-like_dom"/>
</dbReference>
<proteinExistence type="inferred from homology"/>
<reference evidence="3 4" key="1">
    <citation type="submission" date="2023-05" db="EMBL/GenBank/DDBJ databases">
        <title>A 100% complete, gapless, phased diploid assembly of the Scenedesmus obliquus UTEX 3031 genome.</title>
        <authorList>
            <person name="Biondi T.C."/>
            <person name="Hanschen E.R."/>
            <person name="Kwon T."/>
            <person name="Eng W."/>
            <person name="Kruse C.P.S."/>
            <person name="Koehler S.I."/>
            <person name="Kunde Y."/>
            <person name="Gleasner C.D."/>
            <person name="You Mak K.T."/>
            <person name="Polle J."/>
            <person name="Hovde B.T."/>
            <person name="Starkenburg S.R."/>
        </authorList>
    </citation>
    <scope>NUCLEOTIDE SEQUENCE [LARGE SCALE GENOMIC DNA]</scope>
    <source>
        <strain evidence="3 4">DOE0152z</strain>
    </source>
</reference>
<dbReference type="Gene3D" id="3.10.20.90">
    <property type="entry name" value="Phosphatidylinositol 3-kinase Catalytic Subunit, Chain A, domain 1"/>
    <property type="match status" value="1"/>
</dbReference>
<name>A0ABY8UC08_TETOB</name>
<sequence length="92" mass="10416">MADETVKQEQKHITLIVKNQVGEEVQFKVKLNTVFEKVFKAYSDKKGVQNTKFLFDGHRIKATDTPADLDMEDGDTIDAMLEQLGGSQRLSQ</sequence>
<dbReference type="PROSITE" id="PS50053">
    <property type="entry name" value="UBIQUITIN_2"/>
    <property type="match status" value="1"/>
</dbReference>
<protein>
    <recommendedName>
        <fullName evidence="1">Small ubiquitin-related modifier</fullName>
        <shortName evidence="1">SUMO</shortName>
    </recommendedName>
</protein>
<keyword evidence="1" id="KW-0539">Nucleus</keyword>
<dbReference type="InterPro" id="IPR000626">
    <property type="entry name" value="Ubiquitin-like_dom"/>
</dbReference>
<gene>
    <name evidence="3" type="ORF">OEZ85_003653</name>
</gene>
<dbReference type="EMBL" id="CP126217">
    <property type="protein sequence ID" value="WIA18986.1"/>
    <property type="molecule type" value="Genomic_DNA"/>
</dbReference>
<dbReference type="Pfam" id="PF11976">
    <property type="entry name" value="Rad60-SLD"/>
    <property type="match status" value="1"/>
</dbReference>
<dbReference type="SMART" id="SM00213">
    <property type="entry name" value="UBQ"/>
    <property type="match status" value="1"/>
</dbReference>
<dbReference type="PANTHER" id="PTHR10562">
    <property type="entry name" value="SMALL UBIQUITIN-RELATED MODIFIER"/>
    <property type="match status" value="1"/>
</dbReference>
<feature type="domain" description="Ubiquitin-like" evidence="2">
    <location>
        <begin position="13"/>
        <end position="86"/>
    </location>
</feature>
<dbReference type="SUPFAM" id="SSF54236">
    <property type="entry name" value="Ubiquitin-like"/>
    <property type="match status" value="1"/>
</dbReference>
<comment type="subcellular location">
    <subcellularLocation>
        <location evidence="1">Nucleus</location>
    </subcellularLocation>
</comment>
<accession>A0ABY8UC08</accession>
<evidence type="ECO:0000313" key="4">
    <source>
        <dbReference type="Proteomes" id="UP001244341"/>
    </source>
</evidence>
<dbReference type="InterPro" id="IPR029071">
    <property type="entry name" value="Ubiquitin-like_domsf"/>
</dbReference>